<feature type="transmembrane region" description="Helical" evidence="9">
    <location>
        <begin position="121"/>
        <end position="139"/>
    </location>
</feature>
<feature type="binding site" evidence="6">
    <location>
        <position position="687"/>
    </location>
    <ligand>
        <name>Na(+)</name>
        <dbReference type="ChEBI" id="CHEBI:29101"/>
        <label>1</label>
    </ligand>
</feature>
<evidence type="ECO:0000256" key="9">
    <source>
        <dbReference type="SAM" id="Phobius"/>
    </source>
</evidence>
<dbReference type="EMBL" id="CP026248">
    <property type="protein sequence ID" value="AWP02744.1"/>
    <property type="molecule type" value="Genomic_DNA"/>
</dbReference>
<dbReference type="InterPro" id="IPR037272">
    <property type="entry name" value="SNS_sf"/>
</dbReference>
<feature type="binding site" evidence="6">
    <location>
        <position position="788"/>
    </location>
    <ligand>
        <name>Na(+)</name>
        <dbReference type="ChEBI" id="CHEBI:29101"/>
        <label>1</label>
    </ligand>
</feature>
<dbReference type="PROSITE" id="PS00610">
    <property type="entry name" value="NA_NEUROTRAN_SYMP_1"/>
    <property type="match status" value="1"/>
</dbReference>
<feature type="transmembrane region" description="Helical" evidence="9">
    <location>
        <begin position="230"/>
        <end position="254"/>
    </location>
</feature>
<feature type="transmembrane region" description="Helical" evidence="9">
    <location>
        <begin position="510"/>
        <end position="538"/>
    </location>
</feature>
<feature type="transmembrane region" description="Helical" evidence="9">
    <location>
        <begin position="772"/>
        <end position="796"/>
    </location>
</feature>
<comment type="subcellular location">
    <subcellularLocation>
        <location evidence="1">Membrane</location>
        <topology evidence="1">Multi-pass membrane protein</topology>
    </subcellularLocation>
</comment>
<keyword evidence="6" id="KW-0479">Metal-binding</keyword>
<reference evidence="10 11" key="1">
    <citation type="submission" date="2017-12" db="EMBL/GenBank/DDBJ databases">
        <title>Integrating genomic resources of turbot (Scophthalmus maximus) in depth evaluation of genetic and physical mapping variation across individuals.</title>
        <authorList>
            <person name="Martinez P."/>
        </authorList>
    </citation>
    <scope>NUCLEOTIDE SEQUENCE [LARGE SCALE GENOMIC DNA]</scope>
</reference>
<feature type="transmembrane region" description="Helical" evidence="9">
    <location>
        <begin position="816"/>
        <end position="841"/>
    </location>
</feature>
<dbReference type="CDD" id="cd11496">
    <property type="entry name" value="SLC6sbd-TauT-like"/>
    <property type="match status" value="1"/>
</dbReference>
<name>A0A2U9BFK8_SCOMX</name>
<evidence type="ECO:0000256" key="3">
    <source>
        <dbReference type="ARBA" id="ARBA00022692"/>
    </source>
</evidence>
<evidence type="ECO:0000256" key="5">
    <source>
        <dbReference type="ARBA" id="ARBA00023136"/>
    </source>
</evidence>
<dbReference type="GO" id="GO:0005886">
    <property type="term" value="C:plasma membrane"/>
    <property type="evidence" value="ECO:0007669"/>
    <property type="project" value="TreeGrafter"/>
</dbReference>
<keyword evidence="3 8" id="KW-0812">Transmembrane</keyword>
<feature type="transmembrane region" description="Helical" evidence="9">
    <location>
        <begin position="633"/>
        <end position="660"/>
    </location>
</feature>
<feature type="binding site" evidence="6">
    <location>
        <position position="719"/>
    </location>
    <ligand>
        <name>Na(+)</name>
        <dbReference type="ChEBI" id="CHEBI:29101"/>
        <label>1</label>
    </ligand>
</feature>
<protein>
    <recommendedName>
        <fullName evidence="8">Transporter</fullName>
    </recommendedName>
</protein>
<gene>
    <name evidence="10" type="ORF">SMAX5B_002250</name>
</gene>
<evidence type="ECO:0000256" key="4">
    <source>
        <dbReference type="ARBA" id="ARBA00022989"/>
    </source>
</evidence>
<dbReference type="PANTHER" id="PTHR11616">
    <property type="entry name" value="SODIUM/CHLORIDE DEPENDENT TRANSPORTER"/>
    <property type="match status" value="1"/>
</dbReference>
<feature type="binding site" evidence="6">
    <location>
        <position position="787"/>
    </location>
    <ligand>
        <name>Na(+)</name>
        <dbReference type="ChEBI" id="CHEBI:29101"/>
        <label>1</label>
    </ligand>
</feature>
<comment type="similarity">
    <text evidence="8">Belongs to the sodium:neurotransmitter symporter (SNF) (TC 2.A.22) family.</text>
</comment>
<dbReference type="GO" id="GO:0046872">
    <property type="term" value="F:metal ion binding"/>
    <property type="evidence" value="ECO:0007669"/>
    <property type="project" value="UniProtKB-KW"/>
</dbReference>
<evidence type="ECO:0000313" key="11">
    <source>
        <dbReference type="Proteomes" id="UP000246464"/>
    </source>
</evidence>
<proteinExistence type="inferred from homology"/>
<evidence type="ECO:0000256" key="2">
    <source>
        <dbReference type="ARBA" id="ARBA00022448"/>
    </source>
</evidence>
<dbReference type="SUPFAM" id="SSF161070">
    <property type="entry name" value="SNF-like"/>
    <property type="match status" value="2"/>
</dbReference>
<feature type="transmembrane region" description="Helical" evidence="9">
    <location>
        <begin position="602"/>
        <end position="621"/>
    </location>
</feature>
<feature type="binding site" evidence="6">
    <location>
        <position position="784"/>
    </location>
    <ligand>
        <name>Na(+)</name>
        <dbReference type="ChEBI" id="CHEBI:29101"/>
        <label>1</label>
    </ligand>
</feature>
<dbReference type="PROSITE" id="PS00754">
    <property type="entry name" value="NA_NEUROTRAN_SYMP_2"/>
    <property type="match status" value="2"/>
</dbReference>
<feature type="transmembrane region" description="Helical" evidence="9">
    <location>
        <begin position="926"/>
        <end position="952"/>
    </location>
</feature>
<dbReference type="GO" id="GO:0042995">
    <property type="term" value="C:cell projection"/>
    <property type="evidence" value="ECO:0007669"/>
    <property type="project" value="TreeGrafter"/>
</dbReference>
<feature type="transmembrane region" description="Helical" evidence="9">
    <location>
        <begin position="37"/>
        <end position="57"/>
    </location>
</feature>
<feature type="transmembrane region" description="Helical" evidence="9">
    <location>
        <begin position="197"/>
        <end position="218"/>
    </location>
</feature>
<feature type="transmembrane region" description="Helical" evidence="9">
    <location>
        <begin position="853"/>
        <end position="871"/>
    </location>
</feature>
<feature type="transmembrane region" description="Helical" evidence="9">
    <location>
        <begin position="680"/>
        <end position="701"/>
    </location>
</feature>
<feature type="binding site" evidence="6">
    <location>
        <position position="451"/>
    </location>
    <ligand>
        <name>Na(+)</name>
        <dbReference type="ChEBI" id="CHEBI:29101"/>
        <label>1</label>
    </ligand>
</feature>
<organism evidence="10 11">
    <name type="scientific">Scophthalmus maximus</name>
    <name type="common">Turbot</name>
    <name type="synonym">Psetta maxima</name>
    <dbReference type="NCBI Taxonomy" id="52904"/>
    <lineage>
        <taxon>Eukaryota</taxon>
        <taxon>Metazoa</taxon>
        <taxon>Chordata</taxon>
        <taxon>Craniata</taxon>
        <taxon>Vertebrata</taxon>
        <taxon>Euteleostomi</taxon>
        <taxon>Actinopterygii</taxon>
        <taxon>Neopterygii</taxon>
        <taxon>Teleostei</taxon>
        <taxon>Neoteleostei</taxon>
        <taxon>Acanthomorphata</taxon>
        <taxon>Carangaria</taxon>
        <taxon>Pleuronectiformes</taxon>
        <taxon>Pleuronectoidei</taxon>
        <taxon>Scophthalmidae</taxon>
        <taxon>Scophthalmus</taxon>
    </lineage>
</organism>
<evidence type="ECO:0000256" key="8">
    <source>
        <dbReference type="RuleBase" id="RU003732"/>
    </source>
</evidence>
<feature type="transmembrane region" description="Helical" evidence="9">
    <location>
        <begin position="713"/>
        <end position="737"/>
    </location>
</feature>
<evidence type="ECO:0000256" key="1">
    <source>
        <dbReference type="ARBA" id="ARBA00004141"/>
    </source>
</evidence>
<evidence type="ECO:0000256" key="7">
    <source>
        <dbReference type="PIRSR" id="PIRSR600175-2"/>
    </source>
</evidence>
<dbReference type="PROSITE" id="PS50267">
    <property type="entry name" value="NA_NEUROTRAN_SYMP_3"/>
    <property type="match status" value="2"/>
</dbReference>
<feature type="transmembrane region" description="Helical" evidence="9">
    <location>
        <begin position="892"/>
        <end position="914"/>
    </location>
</feature>
<keyword evidence="11" id="KW-1185">Reference proteome</keyword>
<feature type="transmembrane region" description="Helical" evidence="9">
    <location>
        <begin position="333"/>
        <end position="358"/>
    </location>
</feature>
<dbReference type="PRINTS" id="PR00176">
    <property type="entry name" value="NANEUSMPORT"/>
</dbReference>
<keyword evidence="8" id="KW-0769">Symport</keyword>
<keyword evidence="5 9" id="KW-0472">Membrane</keyword>
<dbReference type="AlphaFoldDB" id="A0A2U9BFK8"/>
<dbReference type="Proteomes" id="UP000246464">
    <property type="component" value="Chromosome 6"/>
</dbReference>
<accession>A0A2U9BFK8</accession>
<feature type="transmembrane region" description="Helical" evidence="9">
    <location>
        <begin position="438"/>
        <end position="456"/>
    </location>
</feature>
<keyword evidence="7" id="KW-1015">Disulfide bond</keyword>
<feature type="disulfide bond" evidence="7">
    <location>
        <begin position="550"/>
        <end position="559"/>
    </location>
</feature>
<dbReference type="GO" id="GO:0005332">
    <property type="term" value="F:gamma-aminobutyric acid:sodium:chloride symporter activity"/>
    <property type="evidence" value="ECO:0007669"/>
    <property type="project" value="TreeGrafter"/>
</dbReference>
<keyword evidence="2 8" id="KW-0813">Transport</keyword>
<feature type="transmembrane region" description="Helical" evidence="9">
    <location>
        <begin position="468"/>
        <end position="489"/>
    </location>
</feature>
<feature type="transmembrane region" description="Helical" evidence="9">
    <location>
        <begin position="148"/>
        <end position="168"/>
    </location>
</feature>
<evidence type="ECO:0000256" key="6">
    <source>
        <dbReference type="PIRSR" id="PIRSR600175-1"/>
    </source>
</evidence>
<keyword evidence="6" id="KW-0915">Sodium</keyword>
<feature type="transmembrane region" description="Helical" evidence="9">
    <location>
        <begin position="370"/>
        <end position="386"/>
    </location>
</feature>
<dbReference type="Pfam" id="PF00209">
    <property type="entry name" value="SNF"/>
    <property type="match status" value="2"/>
</dbReference>
<feature type="transmembrane region" description="Helical" evidence="9">
    <location>
        <begin position="289"/>
        <end position="310"/>
    </location>
</feature>
<dbReference type="InterPro" id="IPR000175">
    <property type="entry name" value="Na/ntran_symport"/>
</dbReference>
<dbReference type="PANTHER" id="PTHR11616:SF261">
    <property type="entry name" value="TRANSPORTER"/>
    <property type="match status" value="1"/>
</dbReference>
<keyword evidence="4 9" id="KW-1133">Transmembrane helix</keyword>
<sequence>MFLLETAMGQYTSQGCITCWRHFCPLFEGIGYATQLVIAYAAVSYIVIQAWAFFYLFSSFSAEVPWASCRNTWNTESCVEFDKTNFSSNWTANATTPATEFWERRVLGISQGIEEVGSLRWELALCLLLAWILCYFCVWKGVRSTGKVVYFTATFPYLMLVVLLARGLTLPGAMDGVAFYLYPDPTRLVDPQVWMDAGAQVLFSFGICQGSLTALGSYNQYNNDCYKDTFVLCLVNGMSSFVAGFAIFSVLGFMSYEQGVPISQVAASGPGLAFIAYPRAVAMMPLPQLWAICFFVMVILLGADTQFVSLECLMTSVTDMFPTVFRRAYRRELLLLGLCCVCFFLGLLLVTEGGLYFLQLFDHYVCSGNNLLLLSVCQSIAIGWIYGADNLYDNIEDMIGYRPGPLMKYCWLYITPAVSLGNIPCIKERGKWGSKKEFILSVAGALIGLGNIWRFPYLCYKNGGGAFFVPYILFLVTCGIPLFILETALGQYTSRGGIMCWRKVCPLFEGIGYASQIIIFYGSISYIVILAWAFLYLFSSFSGELPWATCNNTWNTDSCVVLNNYNATANWTSLMNASSSVIEFWQRRVLNISTGIEALGNIRWELSLCLLLAWIICYFCVWKGVKSTGKASYFTATFPFIMLAVLFLRGLTLPGALHGIKYYLYPNPARLADPQVWMDAGTQIFYSYAICLGCLTTLGSYNKYNNNCYRDSFYLCLFNSGTSFISGFAIFSVLGYMSQKQGVDISAVAESGPGLVFIVYPQAVTLLPWPQFWSACFFTMIILLGIDSQFVGLESIMTSLTDIYPSHIQRGCRRELLLMLICAFSYVFGLLMVSEAGVYILQIFDHYVCSGPAILLMAIFQSVIIGWIYGAERFCNNIEDMIGYKPLSLIKYCWLYVTPLVCSGTLVFLLLKYTPMRFNKSYVYPWWAYCIGWFLASSSIIMIPVTMIWKLAKGKGTLWQRLKTSSLPAEDPPVMAKEMSSISATLHVCRGGKNDNIQ</sequence>
<feature type="binding site" evidence="6">
    <location>
        <position position="444"/>
    </location>
    <ligand>
        <name>Na(+)</name>
        <dbReference type="ChEBI" id="CHEBI:29101"/>
        <label>1</label>
    </ligand>
</feature>
<evidence type="ECO:0000313" key="10">
    <source>
        <dbReference type="EMBL" id="AWP02744.1"/>
    </source>
</evidence>